<evidence type="ECO:0000256" key="2">
    <source>
        <dbReference type="ARBA" id="ARBA00010876"/>
    </source>
</evidence>
<protein>
    <recommendedName>
        <fullName evidence="3">RNA pseudouridylate synthase</fullName>
    </recommendedName>
    <alternativeName>
        <fullName evidence="4">RNA-uridine isomerase</fullName>
    </alternativeName>
</protein>
<gene>
    <name evidence="6" type="ORF">F7O84_15965</name>
</gene>
<dbReference type="InterPro" id="IPR006145">
    <property type="entry name" value="PsdUridine_synth_RsuA/RluA"/>
</dbReference>
<accession>A0A7V7QIW0</accession>
<dbReference type="Proteomes" id="UP000461768">
    <property type="component" value="Unassembled WGS sequence"/>
</dbReference>
<reference evidence="6 7" key="1">
    <citation type="submission" date="2019-09" db="EMBL/GenBank/DDBJ databases">
        <authorList>
            <person name="Valk L.C."/>
        </authorList>
    </citation>
    <scope>NUCLEOTIDE SEQUENCE [LARGE SCALE GENOMIC DNA]</scope>
    <source>
        <strain evidence="6">GalUA</strain>
    </source>
</reference>
<feature type="domain" description="Pseudouridine synthase RsuA/RluA-like" evidence="5">
    <location>
        <begin position="11"/>
        <end position="163"/>
    </location>
</feature>
<dbReference type="EMBL" id="WAGX01000007">
    <property type="protein sequence ID" value="KAB1435871.1"/>
    <property type="molecule type" value="Genomic_DNA"/>
</dbReference>
<dbReference type="GO" id="GO:0009982">
    <property type="term" value="F:pseudouridine synthase activity"/>
    <property type="evidence" value="ECO:0007669"/>
    <property type="project" value="InterPro"/>
</dbReference>
<sequence>MNLNIIYEDDYVIICHKRAGISVETAKIGELDMVSQLRNYKNETSKDSYIGVIHRLDQPVEGLLVFAKTPKVAAALSKQISQNEMKKLYLAILCGIPKVKEEIRIDYLLKNGKTNISSVVSKNTPNAKKSELKYTILKTMDKTSLAEIELYTGRHHQIRVQMANAKLPLWGDVKYNKEFLNQRGIKLALCAYKLSFFHPILKKKMTFQIEPYNEEFRGFMKE</sequence>
<evidence type="ECO:0000256" key="1">
    <source>
        <dbReference type="ARBA" id="ARBA00000073"/>
    </source>
</evidence>
<dbReference type="InterPro" id="IPR020103">
    <property type="entry name" value="PsdUridine_synth_cat_dom_sf"/>
</dbReference>
<dbReference type="Gene3D" id="3.30.2350.10">
    <property type="entry name" value="Pseudouridine synthase"/>
    <property type="match status" value="1"/>
</dbReference>
<organism evidence="6 7">
    <name type="scientific">Candidatus Galacturonatibacter soehngenii</name>
    <dbReference type="NCBI Taxonomy" id="2307010"/>
    <lineage>
        <taxon>Bacteria</taxon>
        <taxon>Bacillati</taxon>
        <taxon>Bacillota</taxon>
        <taxon>Clostridia</taxon>
        <taxon>Lachnospirales</taxon>
        <taxon>Lachnospiraceae</taxon>
        <taxon>Candidatus Galacturonatibacter</taxon>
    </lineage>
</organism>
<evidence type="ECO:0000313" key="6">
    <source>
        <dbReference type="EMBL" id="KAB1435871.1"/>
    </source>
</evidence>
<evidence type="ECO:0000256" key="3">
    <source>
        <dbReference type="ARBA" id="ARBA00031870"/>
    </source>
</evidence>
<comment type="caution">
    <text evidence="6">The sequence shown here is derived from an EMBL/GenBank/DDBJ whole genome shotgun (WGS) entry which is preliminary data.</text>
</comment>
<dbReference type="InterPro" id="IPR050188">
    <property type="entry name" value="RluA_PseudoU_synthase"/>
</dbReference>
<dbReference type="CDD" id="cd02869">
    <property type="entry name" value="PseudoU_synth_RluA_like"/>
    <property type="match status" value="1"/>
</dbReference>
<dbReference type="SUPFAM" id="SSF55120">
    <property type="entry name" value="Pseudouridine synthase"/>
    <property type="match status" value="1"/>
</dbReference>
<dbReference type="Pfam" id="PF00849">
    <property type="entry name" value="PseudoU_synth_2"/>
    <property type="match status" value="1"/>
</dbReference>
<dbReference type="GO" id="GO:0140098">
    <property type="term" value="F:catalytic activity, acting on RNA"/>
    <property type="evidence" value="ECO:0007669"/>
    <property type="project" value="UniProtKB-ARBA"/>
</dbReference>
<dbReference type="PANTHER" id="PTHR21600">
    <property type="entry name" value="MITOCHONDRIAL RNA PSEUDOURIDINE SYNTHASE"/>
    <property type="match status" value="1"/>
</dbReference>
<proteinExistence type="inferred from homology"/>
<reference evidence="6 7" key="2">
    <citation type="submission" date="2020-02" db="EMBL/GenBank/DDBJ databases">
        <title>Candidatus Galacturonibacter soehngenii shows hetero-acetogenic catabolism of galacturonic acid but lacks a canonical carbon monoxide dehydrogenase/acetyl-CoA synthase complex.</title>
        <authorList>
            <person name="Diender M."/>
            <person name="Stouten G.R."/>
            <person name="Petersen J.F."/>
            <person name="Nielsen P.H."/>
            <person name="Dueholm M.S."/>
            <person name="Pronk J.T."/>
            <person name="Van Loosdrecht M.C.M."/>
        </authorList>
    </citation>
    <scope>NUCLEOTIDE SEQUENCE [LARGE SCALE GENOMIC DNA]</scope>
    <source>
        <strain evidence="6">GalUA</strain>
    </source>
</reference>
<dbReference type="GO" id="GO:0000455">
    <property type="term" value="P:enzyme-directed rRNA pseudouridine synthesis"/>
    <property type="evidence" value="ECO:0007669"/>
    <property type="project" value="TreeGrafter"/>
</dbReference>
<comment type="catalytic activity">
    <reaction evidence="1">
        <text>a uridine in RNA = a pseudouridine in RNA</text>
        <dbReference type="Rhea" id="RHEA:48348"/>
        <dbReference type="Rhea" id="RHEA-COMP:12068"/>
        <dbReference type="Rhea" id="RHEA-COMP:12069"/>
        <dbReference type="ChEBI" id="CHEBI:65314"/>
        <dbReference type="ChEBI" id="CHEBI:65315"/>
    </reaction>
</comment>
<comment type="similarity">
    <text evidence="2">Belongs to the pseudouridine synthase RluA family.</text>
</comment>
<dbReference type="PANTHER" id="PTHR21600:SF44">
    <property type="entry name" value="RIBOSOMAL LARGE SUBUNIT PSEUDOURIDINE SYNTHASE D"/>
    <property type="match status" value="1"/>
</dbReference>
<dbReference type="OrthoDB" id="9773999at2"/>
<dbReference type="AlphaFoldDB" id="A0A7V7QIW0"/>
<evidence type="ECO:0000256" key="4">
    <source>
        <dbReference type="ARBA" id="ARBA00033164"/>
    </source>
</evidence>
<dbReference type="GO" id="GO:0003723">
    <property type="term" value="F:RNA binding"/>
    <property type="evidence" value="ECO:0007669"/>
    <property type="project" value="InterPro"/>
</dbReference>
<dbReference type="RefSeq" id="WP_151147530.1">
    <property type="nucleotide sequence ID" value="NZ_WAGX01000007.1"/>
</dbReference>
<evidence type="ECO:0000259" key="5">
    <source>
        <dbReference type="Pfam" id="PF00849"/>
    </source>
</evidence>
<name>A0A7V7QIW0_9FIRM</name>
<keyword evidence="7" id="KW-1185">Reference proteome</keyword>
<evidence type="ECO:0000313" key="7">
    <source>
        <dbReference type="Proteomes" id="UP000461768"/>
    </source>
</evidence>